<dbReference type="AlphaFoldDB" id="A0A6L2NPH0"/>
<dbReference type="EMBL" id="BKCJ010009509">
    <property type="protein sequence ID" value="GEU87289.1"/>
    <property type="molecule type" value="Genomic_DNA"/>
</dbReference>
<sequence>MADVNVNAPAIQAPTMAPPTRTDDQIMPHIRWYDKTARCYKCQLYEQWFDLTKNTLKDALHITPVNNNNAFSSPPSSDALINFVNDLGYPKVVRNLSNVVTNDMFQPKHKFHPRPDFPLHLPNEEPVIRYIKFSAKGTKREVFGMPILDNLITADIQGEPYYKEYLEKVAKHQRYLAGEKGRDHDSPALKHAKATKKFKPSAPKADLRPPPSPARRSKPGLVTKRRKPTNSLRLVDESVDEDILEKEPIFDDEEVDVQRALKESLKSIYDALRGPLLPVVIREPESGKYQALLEKKSPADQFVFQRRTFTPTESSGYDESSLLYAELGLIDSDVESDKDVTGIDAGVQDEGQTRPNLGEQDEDQTIPNPSEQDEGQAGPNPGDTAASQPQSSHVVHVGPNLKHMDLEAMDVFTQLHPEQMDEGFNATAYPKTTAETKAESMMSFTIQQDTSSIPPMTTQIIDLTSRPDSPNVHRPLQATATKTITTTTTTHPPPPQPQQSTIDSMLMKHIALEKSMNRNHTDELLKDLAEARKKKKKRHDSPKTPHGSPPHQPPPPPLPAGPSGTSGSPGASGSSQVPPPPPVPPSTNQEGRLPHRPLKIYIWMMICLLIQAHSSDDENIRNARIPKASALASTYSPPLEDSLLAQTGDMAMFIDWFCKRQAITELKPQDLEGPAFKLVKVFHPNQTTTTGWRSIILMLALEQMVPNQMWIEEECKHTSQGDRRAVRTHIRILSVVRIEVFSMYGYDYMKKIVLRRADLNEHIIAERDFKYLYPSDFKDLYLLNLQGHLNHLPPKDKNILTTDKYGVQMIMQFNEIHKFNDGTLHQIDEALDYRVKEFKVNRMNLGLNTRIWTRKDVDRSKEFMFAMQKRLKTRRIFRNLESFVGGRSVGFNSLVHSLHALSTLRRSGLRMASVAVKPCQRDSLELYLVTGSEPLSPDQVFDFPEDELEPHPAYDFFAPTPLPGYAEGQIDAPVMNMEEDLATLFGEDDNFKDDNCKGFDEEEAWEVNEEWPMAPVIPPPMLAVPPPSVYEVGGPSTMAVEGPSFSHLSLGLLVPPFVIEDLSTHLGNLEYRHGLLVQRVNQVSDAEVAADVTIEELGLRIYAVEGQVQVIVSQMAHAENRWEKVSAQVEKGQQTVAQRDKTVAKLNQQVHAL</sequence>
<feature type="region of interest" description="Disordered" evidence="1">
    <location>
        <begin position="344"/>
        <end position="393"/>
    </location>
</feature>
<feature type="compositionally biased region" description="Pro residues" evidence="1">
    <location>
        <begin position="547"/>
        <end position="560"/>
    </location>
</feature>
<gene>
    <name evidence="2" type="ORF">Tci_059267</name>
</gene>
<protein>
    <recommendedName>
        <fullName evidence="3">Histone deacetylase 14</fullName>
    </recommendedName>
</protein>
<comment type="caution">
    <text evidence="2">The sequence shown here is derived from an EMBL/GenBank/DDBJ whole genome shotgun (WGS) entry which is preliminary data.</text>
</comment>
<accession>A0A6L2NPH0</accession>
<feature type="compositionally biased region" description="Basic residues" evidence="1">
    <location>
        <begin position="190"/>
        <end position="199"/>
    </location>
</feature>
<feature type="region of interest" description="Disordered" evidence="1">
    <location>
        <begin position="177"/>
        <end position="229"/>
    </location>
</feature>
<proteinExistence type="predicted"/>
<feature type="compositionally biased region" description="Basic residues" evidence="1">
    <location>
        <begin position="215"/>
        <end position="228"/>
    </location>
</feature>
<reference evidence="2" key="1">
    <citation type="journal article" date="2019" name="Sci. Rep.">
        <title>Draft genome of Tanacetum cinerariifolium, the natural source of mosquito coil.</title>
        <authorList>
            <person name="Yamashiro T."/>
            <person name="Shiraishi A."/>
            <person name="Satake H."/>
            <person name="Nakayama K."/>
        </authorList>
    </citation>
    <scope>NUCLEOTIDE SEQUENCE</scope>
</reference>
<evidence type="ECO:0008006" key="3">
    <source>
        <dbReference type="Google" id="ProtNLM"/>
    </source>
</evidence>
<feature type="region of interest" description="Disordered" evidence="1">
    <location>
        <begin position="531"/>
        <end position="592"/>
    </location>
</feature>
<feature type="region of interest" description="Disordered" evidence="1">
    <location>
        <begin position="1"/>
        <end position="21"/>
    </location>
</feature>
<organism evidence="2">
    <name type="scientific">Tanacetum cinerariifolium</name>
    <name type="common">Dalmatian daisy</name>
    <name type="synonym">Chrysanthemum cinerariifolium</name>
    <dbReference type="NCBI Taxonomy" id="118510"/>
    <lineage>
        <taxon>Eukaryota</taxon>
        <taxon>Viridiplantae</taxon>
        <taxon>Streptophyta</taxon>
        <taxon>Embryophyta</taxon>
        <taxon>Tracheophyta</taxon>
        <taxon>Spermatophyta</taxon>
        <taxon>Magnoliopsida</taxon>
        <taxon>eudicotyledons</taxon>
        <taxon>Gunneridae</taxon>
        <taxon>Pentapetalae</taxon>
        <taxon>asterids</taxon>
        <taxon>campanulids</taxon>
        <taxon>Asterales</taxon>
        <taxon>Asteraceae</taxon>
        <taxon>Asteroideae</taxon>
        <taxon>Anthemideae</taxon>
        <taxon>Anthemidinae</taxon>
        <taxon>Tanacetum</taxon>
    </lineage>
</organism>
<name>A0A6L2NPH0_TANCI</name>
<feature type="compositionally biased region" description="Low complexity" evidence="1">
    <location>
        <begin position="561"/>
        <end position="576"/>
    </location>
</feature>
<evidence type="ECO:0000313" key="2">
    <source>
        <dbReference type="EMBL" id="GEU87289.1"/>
    </source>
</evidence>
<dbReference type="PANTHER" id="PTHR24216">
    <property type="entry name" value="PAXILLIN-RELATED"/>
    <property type="match status" value="1"/>
</dbReference>
<evidence type="ECO:0000256" key="1">
    <source>
        <dbReference type="SAM" id="MobiDB-lite"/>
    </source>
</evidence>
<feature type="compositionally biased region" description="Basic and acidic residues" evidence="1">
    <location>
        <begin position="177"/>
        <end position="188"/>
    </location>
</feature>